<dbReference type="Proteomes" id="UP000030653">
    <property type="component" value="Unassembled WGS sequence"/>
</dbReference>
<proteinExistence type="predicted"/>
<gene>
    <name evidence="1" type="ORF">DACRYDRAFT_21592</name>
</gene>
<dbReference type="EMBL" id="JH795860">
    <property type="protein sequence ID" value="EJU03405.1"/>
    <property type="molecule type" value="Genomic_DNA"/>
</dbReference>
<evidence type="ECO:0000313" key="2">
    <source>
        <dbReference type="Proteomes" id="UP000030653"/>
    </source>
</evidence>
<dbReference type="Gene3D" id="3.40.50.300">
    <property type="entry name" value="P-loop containing nucleotide triphosphate hydrolases"/>
    <property type="match status" value="1"/>
</dbReference>
<organism evidence="1 2">
    <name type="scientific">Dacryopinax primogenitus (strain DJM 731)</name>
    <name type="common">Brown rot fungus</name>
    <dbReference type="NCBI Taxonomy" id="1858805"/>
    <lineage>
        <taxon>Eukaryota</taxon>
        <taxon>Fungi</taxon>
        <taxon>Dikarya</taxon>
        <taxon>Basidiomycota</taxon>
        <taxon>Agaricomycotina</taxon>
        <taxon>Dacrymycetes</taxon>
        <taxon>Dacrymycetales</taxon>
        <taxon>Dacrymycetaceae</taxon>
        <taxon>Dacryopinax</taxon>
    </lineage>
</organism>
<evidence type="ECO:0008006" key="3">
    <source>
        <dbReference type="Google" id="ProtNLM"/>
    </source>
</evidence>
<sequence>MRALRYLNLNREIHTVLLLDTAVGSLAQQGPSLIDIPTTSNAFCSREEVVESIIQLLLQDNPCRVPLHSPGGIGKTSVAVAAINDEQVKERNGRHIYFLGCEAIHSGEALISALAGFFKVPRDPNTRTALLAHLASLGRVLLVLDSLETTAQSDRQRLGELLGRFNRVSSLSVVITMRGTQAPEGLNWNALVPLQKLPLQAARQIWVNISKKMDDTLNELLERLDGLPLAIHLMALQGKDLAPSVLLAASEREAFNLVKATGTGRLHGLEASIRLSLDSRLITNERHVQPIIPVLCLLPN</sequence>
<dbReference type="InterPro" id="IPR027417">
    <property type="entry name" value="P-loop_NTPase"/>
</dbReference>
<keyword evidence="2" id="KW-1185">Reference proteome</keyword>
<dbReference type="RefSeq" id="XP_040630299.1">
    <property type="nucleotide sequence ID" value="XM_040772456.1"/>
</dbReference>
<dbReference type="AlphaFoldDB" id="M5G595"/>
<dbReference type="GeneID" id="63687518"/>
<dbReference type="PANTHER" id="PTHR47691">
    <property type="entry name" value="REGULATOR-RELATED"/>
    <property type="match status" value="1"/>
</dbReference>
<reference evidence="1 2" key="1">
    <citation type="journal article" date="2012" name="Science">
        <title>The Paleozoic origin of enzymatic lignin decomposition reconstructed from 31 fungal genomes.</title>
        <authorList>
            <person name="Floudas D."/>
            <person name="Binder M."/>
            <person name="Riley R."/>
            <person name="Barry K."/>
            <person name="Blanchette R.A."/>
            <person name="Henrissat B."/>
            <person name="Martinez A.T."/>
            <person name="Otillar R."/>
            <person name="Spatafora J.W."/>
            <person name="Yadav J.S."/>
            <person name="Aerts A."/>
            <person name="Benoit I."/>
            <person name="Boyd A."/>
            <person name="Carlson A."/>
            <person name="Copeland A."/>
            <person name="Coutinho P.M."/>
            <person name="de Vries R.P."/>
            <person name="Ferreira P."/>
            <person name="Findley K."/>
            <person name="Foster B."/>
            <person name="Gaskell J."/>
            <person name="Glotzer D."/>
            <person name="Gorecki P."/>
            <person name="Heitman J."/>
            <person name="Hesse C."/>
            <person name="Hori C."/>
            <person name="Igarashi K."/>
            <person name="Jurgens J.A."/>
            <person name="Kallen N."/>
            <person name="Kersten P."/>
            <person name="Kohler A."/>
            <person name="Kuees U."/>
            <person name="Kumar T.K.A."/>
            <person name="Kuo A."/>
            <person name="LaButti K."/>
            <person name="Larrondo L.F."/>
            <person name="Lindquist E."/>
            <person name="Ling A."/>
            <person name="Lombard V."/>
            <person name="Lucas S."/>
            <person name="Lundell T."/>
            <person name="Martin R."/>
            <person name="McLaughlin D.J."/>
            <person name="Morgenstern I."/>
            <person name="Morin E."/>
            <person name="Murat C."/>
            <person name="Nagy L.G."/>
            <person name="Nolan M."/>
            <person name="Ohm R.A."/>
            <person name="Patyshakuliyeva A."/>
            <person name="Rokas A."/>
            <person name="Ruiz-Duenas F.J."/>
            <person name="Sabat G."/>
            <person name="Salamov A."/>
            <person name="Samejima M."/>
            <person name="Schmutz J."/>
            <person name="Slot J.C."/>
            <person name="St John F."/>
            <person name="Stenlid J."/>
            <person name="Sun H."/>
            <person name="Sun S."/>
            <person name="Syed K."/>
            <person name="Tsang A."/>
            <person name="Wiebenga A."/>
            <person name="Young D."/>
            <person name="Pisabarro A."/>
            <person name="Eastwood D.C."/>
            <person name="Martin F."/>
            <person name="Cullen D."/>
            <person name="Grigoriev I.V."/>
            <person name="Hibbett D.S."/>
        </authorList>
    </citation>
    <scope>NUCLEOTIDE SEQUENCE [LARGE SCALE GENOMIC DNA]</scope>
    <source>
        <strain evidence="1 2">DJM-731 SS1</strain>
    </source>
</reference>
<dbReference type="PANTHER" id="PTHR47691:SF3">
    <property type="entry name" value="HTH-TYPE TRANSCRIPTIONAL REGULATOR RV0890C-RELATED"/>
    <property type="match status" value="1"/>
</dbReference>
<protein>
    <recommendedName>
        <fullName evidence="3">NACHT domain-containing protein</fullName>
    </recommendedName>
</protein>
<name>M5G595_DACPD</name>
<dbReference type="SUPFAM" id="SSF52540">
    <property type="entry name" value="P-loop containing nucleoside triphosphate hydrolases"/>
    <property type="match status" value="1"/>
</dbReference>
<accession>M5G595</accession>
<evidence type="ECO:0000313" key="1">
    <source>
        <dbReference type="EMBL" id="EJU03405.1"/>
    </source>
</evidence>
<dbReference type="HOGENOM" id="CLU_927562_0_0_1"/>
<dbReference type="OrthoDB" id="1534087at2759"/>
<dbReference type="OMA" id="RMDMESE"/>